<dbReference type="InterPro" id="IPR013780">
    <property type="entry name" value="Glyco_hydro_b"/>
</dbReference>
<feature type="binding site" evidence="7">
    <location>
        <begin position="336"/>
        <end position="337"/>
    </location>
    <ligand>
        <name>substrate</name>
    </ligand>
</feature>
<dbReference type="Pfam" id="PF16875">
    <property type="entry name" value="Glyco_hydro_36N"/>
    <property type="match status" value="1"/>
</dbReference>
<feature type="domain" description="Glycosyl hydrolase family 36 N-terminal" evidence="8">
    <location>
        <begin position="29"/>
        <end position="247"/>
    </location>
</feature>
<dbReference type="InterPro" id="IPR000111">
    <property type="entry name" value="Glyco_hydro_27/36_CS"/>
</dbReference>
<feature type="active site" description="Proton donor" evidence="6">
    <location>
        <position position="513"/>
    </location>
</feature>
<dbReference type="InterPro" id="IPR038417">
    <property type="entry name" value="Alpga-gal_N_sf"/>
</dbReference>
<evidence type="ECO:0000256" key="5">
    <source>
        <dbReference type="PIRNR" id="PIRNR005536"/>
    </source>
</evidence>
<dbReference type="KEGG" id="mmw:Mmwyl1_2011"/>
<feature type="binding site" evidence="7">
    <location>
        <position position="414"/>
    </location>
    <ligand>
        <name>substrate</name>
    </ligand>
</feature>
<dbReference type="EMBL" id="CP000749">
    <property type="protein sequence ID" value="ABR70933.1"/>
    <property type="molecule type" value="Genomic_DNA"/>
</dbReference>
<dbReference type="PIRSF" id="PIRSF005536">
    <property type="entry name" value="Agal"/>
    <property type="match status" value="1"/>
</dbReference>
<dbReference type="EC" id="3.2.1.22" evidence="2 5"/>
<dbReference type="InterPro" id="IPR013785">
    <property type="entry name" value="Aldolase_TIM"/>
</dbReference>
<dbReference type="GO" id="GO:0004557">
    <property type="term" value="F:alpha-galactosidase activity"/>
    <property type="evidence" value="ECO:0007669"/>
    <property type="project" value="UniProtKB-UniRule"/>
</dbReference>
<feature type="binding site" evidence="7">
    <location>
        <position position="491"/>
    </location>
    <ligand>
        <name>substrate</name>
    </ligand>
</feature>
<dbReference type="PANTHER" id="PTHR43053:SF3">
    <property type="entry name" value="ALPHA-GALACTOSIDASE C-RELATED"/>
    <property type="match status" value="1"/>
</dbReference>
<evidence type="ECO:0000256" key="1">
    <source>
        <dbReference type="ARBA" id="ARBA00001255"/>
    </source>
</evidence>
<dbReference type="STRING" id="400668.Mmwyl1_2011"/>
<dbReference type="FunFam" id="3.20.20.70:FF:000118">
    <property type="entry name" value="Alpha-galactosidase"/>
    <property type="match status" value="1"/>
</dbReference>
<dbReference type="InterPro" id="IPR031704">
    <property type="entry name" value="Glyco_hydro_36_N"/>
</dbReference>
<dbReference type="CDD" id="cd14791">
    <property type="entry name" value="GH36"/>
    <property type="match status" value="1"/>
</dbReference>
<dbReference type="HOGENOM" id="CLU_009640_3_1_6"/>
<feature type="binding site" evidence="7">
    <location>
        <position position="513"/>
    </location>
    <ligand>
        <name>substrate</name>
    </ligand>
</feature>
<dbReference type="Pfam" id="PF02065">
    <property type="entry name" value="Melibiase"/>
    <property type="match status" value="1"/>
</dbReference>
<evidence type="ECO:0000256" key="7">
    <source>
        <dbReference type="PIRSR" id="PIRSR005536-2"/>
    </source>
</evidence>
<feature type="active site" description="Nucleophile" evidence="6">
    <location>
        <position position="449"/>
    </location>
</feature>
<dbReference type="Gene3D" id="2.70.98.60">
    <property type="entry name" value="alpha-galactosidase from lactobacil brevis"/>
    <property type="match status" value="1"/>
</dbReference>
<dbReference type="PANTHER" id="PTHR43053">
    <property type="entry name" value="GLYCOSIDASE FAMILY 31"/>
    <property type="match status" value="1"/>
</dbReference>
<evidence type="ECO:0000259" key="8">
    <source>
        <dbReference type="Pfam" id="PF16875"/>
    </source>
</evidence>
<dbReference type="AlphaFoldDB" id="A6VWV4"/>
<organism evidence="9">
    <name type="scientific">Marinomonas sp. (strain MWYL1)</name>
    <dbReference type="NCBI Taxonomy" id="400668"/>
    <lineage>
        <taxon>Bacteria</taxon>
        <taxon>Pseudomonadati</taxon>
        <taxon>Pseudomonadota</taxon>
        <taxon>Gammaproteobacteria</taxon>
        <taxon>Oceanospirillales</taxon>
        <taxon>Oceanospirillaceae</taxon>
        <taxon>Marinomonas</taxon>
    </lineage>
</organism>
<protein>
    <recommendedName>
        <fullName evidence="2 5">Alpha-galactosidase</fullName>
        <ecNumber evidence="2 5">3.2.1.22</ecNumber>
    </recommendedName>
</protein>
<dbReference type="OrthoDB" id="9758822at2"/>
<accession>A6VWV4</accession>
<dbReference type="InterPro" id="IPR002252">
    <property type="entry name" value="Glyco_hydro_36"/>
</dbReference>
<reference evidence="9" key="1">
    <citation type="submission" date="2007-06" db="EMBL/GenBank/DDBJ databases">
        <title>Complete sequence of Marinomonas sp. MWYL1.</title>
        <authorList>
            <consortium name="US DOE Joint Genome Institute"/>
            <person name="Copeland A."/>
            <person name="Lucas S."/>
            <person name="Lapidus A."/>
            <person name="Barry K."/>
            <person name="Glavina del Rio T."/>
            <person name="Dalin E."/>
            <person name="Tice H."/>
            <person name="Pitluck S."/>
            <person name="Kiss H."/>
            <person name="Brettin T."/>
            <person name="Bruce D."/>
            <person name="Detter J.C."/>
            <person name="Han C."/>
            <person name="Schmutz J."/>
            <person name="Larimer F."/>
            <person name="Land M."/>
            <person name="Hauser L."/>
            <person name="Kyrpides N."/>
            <person name="Kim E."/>
            <person name="Johnston A.W.B."/>
            <person name="Todd J.D."/>
            <person name="Rogers R."/>
            <person name="Wexler M."/>
            <person name="Bond P.L."/>
            <person name="Li Y."/>
            <person name="Richardson P."/>
        </authorList>
    </citation>
    <scope>NUCLEOTIDE SEQUENCE [LARGE SCALE GENOMIC DNA]</scope>
    <source>
        <strain evidence="9">MWYL1</strain>
    </source>
</reference>
<feature type="binding site" evidence="7">
    <location>
        <begin position="447"/>
        <end position="451"/>
    </location>
    <ligand>
        <name>substrate</name>
    </ligand>
</feature>
<dbReference type="SUPFAM" id="SSF51445">
    <property type="entry name" value="(Trans)glycosidases"/>
    <property type="match status" value="1"/>
</dbReference>
<keyword evidence="3 5" id="KW-0378">Hydrolase</keyword>
<feature type="binding site" evidence="7">
    <location>
        <position position="174"/>
    </location>
    <ligand>
        <name>substrate</name>
    </ligand>
</feature>
<dbReference type="PROSITE" id="PS00512">
    <property type="entry name" value="ALPHA_GALACTOSIDASE"/>
    <property type="match status" value="1"/>
</dbReference>
<name>A6VWV4_MARMS</name>
<evidence type="ECO:0000256" key="2">
    <source>
        <dbReference type="ARBA" id="ARBA00012755"/>
    </source>
</evidence>
<sequence length="722" mass="81243">MKNGLDIGFYRQDSKDQSKTLVIACPKQGAPELLYFGDALPAQTDLGSIYLSQQAAIPQAMMDKPVPMSLLPEAGRGWLQTPAVEASAEDRPTWAACWSLLDVEALESGFKIRLEDNVAQLSVSLSIGLLPSGVLRQQLTLTNQGQGDVMVQRLACTLPVAARFTERMGFYGRWCQEFQQERSDWHATWLQENRNGRNSQANFPAVMVGEQGFGEQQGEVLGVHLAWSGNHRLKADYTAEGHRYLQAEVLYLSGEIILAANASISTPEFLAAHSGTGLNAMSQQFHQEARARLQLAKPRPVHLNTWEAFYFDHDMTKLKALAKAAADVGVERYILDDGWFRGRNNDKAALGDWFVDESKYPDGLMPLISYVKEELGMEFGLWFEPEMVNPDSDLFRAHPDWALQLPQYKPALARNQLVLNLAKSEAYQYIRERLFSLFTEYPIDYVKWDMNRDYSQPSGDIAPQAHAQVEALYRLLSELNQAFPAMEIESCSSGGARVDFGILNFTKRFWASDCNDALERQTIQRGFSYFLPPEVMGSHIGPDKSHTTSRIHDVAFRAGTAMLGHLGIEWNLLDANDEQKATISNWLSHYKRHRALLHEGKNWRLPSADGRAQTQWALSQDRLQGLAVYSQLAMPKQAQTLPVRLPNLLPDQLYRVNVLEHSPLPGHLMKALPEWWKKDLILNGASLSQVGLRLPIFDPESLVLLAIQAEPESENCDGEYNE</sequence>
<dbReference type="eggNOG" id="COG3345">
    <property type="taxonomic scope" value="Bacteria"/>
</dbReference>
<dbReference type="PRINTS" id="PR00743">
    <property type="entry name" value="GLHYDRLASE36"/>
</dbReference>
<keyword evidence="4 5" id="KW-0326">Glycosidase</keyword>
<gene>
    <name evidence="9" type="ordered locus">Mmwyl1_2011</name>
</gene>
<dbReference type="InterPro" id="IPR017853">
    <property type="entry name" value="GH"/>
</dbReference>
<comment type="catalytic activity">
    <reaction evidence="1 5">
        <text>Hydrolysis of terminal, non-reducing alpha-D-galactose residues in alpha-D-galactosides, including galactose oligosaccharides, galactomannans and galactolipids.</text>
        <dbReference type="EC" id="3.2.1.22"/>
    </reaction>
</comment>
<proteinExistence type="inferred from homology"/>
<evidence type="ECO:0000313" key="9">
    <source>
        <dbReference type="EMBL" id="ABR70933.1"/>
    </source>
</evidence>
<dbReference type="InterPro" id="IPR050985">
    <property type="entry name" value="Alpha-glycosidase_related"/>
</dbReference>
<evidence type="ECO:0000256" key="4">
    <source>
        <dbReference type="ARBA" id="ARBA00023295"/>
    </source>
</evidence>
<dbReference type="CAZy" id="GH36">
    <property type="family name" value="Glycoside Hydrolase Family 36"/>
</dbReference>
<dbReference type="Gene3D" id="3.20.20.70">
    <property type="entry name" value="Aldolase class I"/>
    <property type="match status" value="1"/>
</dbReference>
<evidence type="ECO:0000256" key="3">
    <source>
        <dbReference type="ARBA" id="ARBA00022801"/>
    </source>
</evidence>
<evidence type="ECO:0000256" key="6">
    <source>
        <dbReference type="PIRSR" id="PIRSR005536-1"/>
    </source>
</evidence>
<dbReference type="Gene3D" id="2.60.40.1180">
    <property type="entry name" value="Golgi alpha-mannosidase II"/>
    <property type="match status" value="1"/>
</dbReference>
<comment type="similarity">
    <text evidence="5">Belongs to the glycosyl hydrolase.</text>
</comment>
<dbReference type="GO" id="GO:0016052">
    <property type="term" value="P:carbohydrate catabolic process"/>
    <property type="evidence" value="ECO:0007669"/>
    <property type="project" value="InterPro"/>
</dbReference>